<keyword evidence="2" id="KW-0812">Transmembrane</keyword>
<evidence type="ECO:0000256" key="2">
    <source>
        <dbReference type="SAM" id="Phobius"/>
    </source>
</evidence>
<protein>
    <submittedName>
        <fullName evidence="3">Uncharacterized protein</fullName>
    </submittedName>
</protein>
<organism evidence="3 4">
    <name type="scientific">Streptomyces hazeniae</name>
    <dbReference type="NCBI Taxonomy" id="3075538"/>
    <lineage>
        <taxon>Bacteria</taxon>
        <taxon>Bacillati</taxon>
        <taxon>Actinomycetota</taxon>
        <taxon>Actinomycetes</taxon>
        <taxon>Kitasatosporales</taxon>
        <taxon>Streptomycetaceae</taxon>
        <taxon>Streptomyces</taxon>
    </lineage>
</organism>
<keyword evidence="2" id="KW-1133">Transmembrane helix</keyword>
<dbReference type="Proteomes" id="UP001183414">
    <property type="component" value="Unassembled WGS sequence"/>
</dbReference>
<gene>
    <name evidence="3" type="ORF">RM572_00615</name>
</gene>
<evidence type="ECO:0000256" key="1">
    <source>
        <dbReference type="SAM" id="MobiDB-lite"/>
    </source>
</evidence>
<accession>A0ABU2NK29</accession>
<sequence length="84" mass="9321">MPYRYQCAQCHADADKRDRRDDAEADGQQHRDEAHHGLLPTAGDRVAKVHADGRGDRAAGVPWPRSSLLLLAGFALLVLFEMAR</sequence>
<evidence type="ECO:0000313" key="4">
    <source>
        <dbReference type="Proteomes" id="UP001183414"/>
    </source>
</evidence>
<dbReference type="RefSeq" id="WP_311671283.1">
    <property type="nucleotide sequence ID" value="NZ_JAVREQ010000001.1"/>
</dbReference>
<reference evidence="4" key="1">
    <citation type="submission" date="2023-07" db="EMBL/GenBank/DDBJ databases">
        <title>30 novel species of actinomycetes from the DSMZ collection.</title>
        <authorList>
            <person name="Nouioui I."/>
        </authorList>
    </citation>
    <scope>NUCLEOTIDE SEQUENCE [LARGE SCALE GENOMIC DNA]</scope>
    <source>
        <strain evidence="4">DSM 42041</strain>
    </source>
</reference>
<name>A0ABU2NK29_9ACTN</name>
<evidence type="ECO:0000313" key="3">
    <source>
        <dbReference type="EMBL" id="MDT0377278.1"/>
    </source>
</evidence>
<feature type="transmembrane region" description="Helical" evidence="2">
    <location>
        <begin position="63"/>
        <end position="80"/>
    </location>
</feature>
<proteinExistence type="predicted"/>
<comment type="caution">
    <text evidence="3">The sequence shown here is derived from an EMBL/GenBank/DDBJ whole genome shotgun (WGS) entry which is preliminary data.</text>
</comment>
<feature type="region of interest" description="Disordered" evidence="1">
    <location>
        <begin position="14"/>
        <end position="43"/>
    </location>
</feature>
<dbReference type="EMBL" id="JAVREQ010000001">
    <property type="protein sequence ID" value="MDT0377278.1"/>
    <property type="molecule type" value="Genomic_DNA"/>
</dbReference>
<keyword evidence="4" id="KW-1185">Reference proteome</keyword>
<feature type="compositionally biased region" description="Basic and acidic residues" evidence="1">
    <location>
        <begin position="14"/>
        <end position="36"/>
    </location>
</feature>
<keyword evidence="2" id="KW-0472">Membrane</keyword>